<gene>
    <name evidence="2" type="ORF">MDUV_33600</name>
</gene>
<dbReference type="AlphaFoldDB" id="A0A7I7K2V6"/>
<dbReference type="RefSeq" id="WP_234815217.1">
    <property type="nucleotide sequence ID" value="NZ_AP022563.1"/>
</dbReference>
<dbReference type="KEGG" id="mdu:MDUV_33600"/>
<evidence type="ECO:0000313" key="2">
    <source>
        <dbReference type="EMBL" id="BBX18500.1"/>
    </source>
</evidence>
<evidence type="ECO:0000256" key="1">
    <source>
        <dbReference type="SAM" id="MobiDB-lite"/>
    </source>
</evidence>
<dbReference type="Proteomes" id="UP000467006">
    <property type="component" value="Chromosome"/>
</dbReference>
<feature type="region of interest" description="Disordered" evidence="1">
    <location>
        <begin position="209"/>
        <end position="230"/>
    </location>
</feature>
<dbReference type="EMBL" id="AP022563">
    <property type="protein sequence ID" value="BBX18500.1"/>
    <property type="molecule type" value="Genomic_DNA"/>
</dbReference>
<evidence type="ECO:0008006" key="4">
    <source>
        <dbReference type="Google" id="ProtNLM"/>
    </source>
</evidence>
<name>A0A7I7K2V6_9MYCO</name>
<evidence type="ECO:0000313" key="3">
    <source>
        <dbReference type="Proteomes" id="UP000467006"/>
    </source>
</evidence>
<proteinExistence type="predicted"/>
<keyword evidence="3" id="KW-1185">Reference proteome</keyword>
<reference evidence="2 3" key="1">
    <citation type="journal article" date="2019" name="Emerg. Microbes Infect.">
        <title>Comprehensive subspecies identification of 175 nontuberculous mycobacteria species based on 7547 genomic profiles.</title>
        <authorList>
            <person name="Matsumoto Y."/>
            <person name="Kinjo T."/>
            <person name="Motooka D."/>
            <person name="Nabeya D."/>
            <person name="Jung N."/>
            <person name="Uechi K."/>
            <person name="Horii T."/>
            <person name="Iida T."/>
            <person name="Fujita J."/>
            <person name="Nakamura S."/>
        </authorList>
    </citation>
    <scope>NUCLEOTIDE SEQUENCE [LARGE SCALE GENOMIC DNA]</scope>
    <source>
        <strain evidence="2 3">JCM 6396</strain>
    </source>
</reference>
<sequence>MVNRMVKVLTAAGLLYAARRYFRDWGTTKEESTSVLPGDHLLAAPVLQATEGVWIEAAAEQVWPWLVQMGQDRGGLYSFEALENALGLDYRNADRIHPEWQDLAVGDPVRLVPRGWLGLRHGVEMTVAAIDAPHSIVLRAAPPQLPWEMVWSFHLLPHWEDRCRLLIRSRLALRHPGEVAFAELAGPARAFVTRGMLLGVKRRVELGAAGGGPGTLGPNAAAGVPRTNEP</sequence>
<organism evidence="2 3">
    <name type="scientific">Mycolicibacterium duvalii</name>
    <dbReference type="NCBI Taxonomy" id="39688"/>
    <lineage>
        <taxon>Bacteria</taxon>
        <taxon>Bacillati</taxon>
        <taxon>Actinomycetota</taxon>
        <taxon>Actinomycetes</taxon>
        <taxon>Mycobacteriales</taxon>
        <taxon>Mycobacteriaceae</taxon>
        <taxon>Mycolicibacterium</taxon>
    </lineage>
</organism>
<dbReference type="SUPFAM" id="SSF55961">
    <property type="entry name" value="Bet v1-like"/>
    <property type="match status" value="1"/>
</dbReference>
<protein>
    <recommendedName>
        <fullName evidence="4">SRPBCC family protein</fullName>
    </recommendedName>
</protein>
<accession>A0A7I7K2V6</accession>